<feature type="domain" description="FAD-binding" evidence="5">
    <location>
        <begin position="4"/>
        <end position="355"/>
    </location>
</feature>
<dbReference type="Gene3D" id="3.30.9.10">
    <property type="entry name" value="D-Amino Acid Oxidase, subunit A, domain 2"/>
    <property type="match status" value="1"/>
</dbReference>
<organism evidence="6 7">
    <name type="scientific">Aspergillus ochraceoroseus</name>
    <dbReference type="NCBI Taxonomy" id="138278"/>
    <lineage>
        <taxon>Eukaryota</taxon>
        <taxon>Fungi</taxon>
        <taxon>Dikarya</taxon>
        <taxon>Ascomycota</taxon>
        <taxon>Pezizomycotina</taxon>
        <taxon>Eurotiomycetes</taxon>
        <taxon>Eurotiomycetidae</taxon>
        <taxon>Eurotiales</taxon>
        <taxon>Aspergillaceae</taxon>
        <taxon>Aspergillus</taxon>
        <taxon>Aspergillus subgen. Nidulantes</taxon>
    </lineage>
</organism>
<evidence type="ECO:0000256" key="4">
    <source>
        <dbReference type="ARBA" id="ARBA00023002"/>
    </source>
</evidence>
<dbReference type="PRINTS" id="PR00420">
    <property type="entry name" value="RNGMNOXGNASE"/>
</dbReference>
<evidence type="ECO:0000259" key="5">
    <source>
        <dbReference type="Pfam" id="PF01494"/>
    </source>
</evidence>
<dbReference type="Pfam" id="PF01494">
    <property type="entry name" value="FAD_binding_3"/>
    <property type="match status" value="1"/>
</dbReference>
<comment type="cofactor">
    <cofactor evidence="1">
        <name>FAD</name>
        <dbReference type="ChEBI" id="CHEBI:57692"/>
    </cofactor>
</comment>
<evidence type="ECO:0000313" key="7">
    <source>
        <dbReference type="Proteomes" id="UP000034947"/>
    </source>
</evidence>
<name>A0A0F8UVF7_9EURO</name>
<keyword evidence="2" id="KW-0285">Flavoprotein</keyword>
<dbReference type="GO" id="GO:0071949">
    <property type="term" value="F:FAD binding"/>
    <property type="evidence" value="ECO:0007669"/>
    <property type="project" value="InterPro"/>
</dbReference>
<dbReference type="PANTHER" id="PTHR43004">
    <property type="entry name" value="TRK SYSTEM POTASSIUM UPTAKE PROTEIN"/>
    <property type="match status" value="1"/>
</dbReference>
<evidence type="ECO:0000256" key="2">
    <source>
        <dbReference type="ARBA" id="ARBA00022630"/>
    </source>
</evidence>
<accession>A0A0F8UVF7</accession>
<dbReference type="EMBL" id="JYKN01002905">
    <property type="protein sequence ID" value="KKK14751.1"/>
    <property type="molecule type" value="Genomic_DNA"/>
</dbReference>
<evidence type="ECO:0000313" key="6">
    <source>
        <dbReference type="EMBL" id="KKK14751.1"/>
    </source>
</evidence>
<dbReference type="VEuPathDB" id="FungiDB:P175DRAFT_0434341"/>
<dbReference type="OrthoDB" id="2096480at2759"/>
<dbReference type="InterPro" id="IPR036188">
    <property type="entry name" value="FAD/NAD-bd_sf"/>
</dbReference>
<comment type="caution">
    <text evidence="6">The sequence shown here is derived from an EMBL/GenBank/DDBJ whole genome shotgun (WGS) entry which is preliminary data.</text>
</comment>
<dbReference type="GO" id="GO:0016709">
    <property type="term" value="F:oxidoreductase activity, acting on paired donors, with incorporation or reduction of molecular oxygen, NAD(P)H as one donor, and incorporation of one atom of oxygen"/>
    <property type="evidence" value="ECO:0007669"/>
    <property type="project" value="UniProtKB-ARBA"/>
</dbReference>
<evidence type="ECO:0000256" key="1">
    <source>
        <dbReference type="ARBA" id="ARBA00001974"/>
    </source>
</evidence>
<keyword evidence="3" id="KW-0274">FAD</keyword>
<evidence type="ECO:0000256" key="3">
    <source>
        <dbReference type="ARBA" id="ARBA00022827"/>
    </source>
</evidence>
<dbReference type="PANTHER" id="PTHR43004:SF19">
    <property type="entry name" value="BINDING MONOOXYGENASE, PUTATIVE (JCVI)-RELATED"/>
    <property type="match status" value="1"/>
</dbReference>
<gene>
    <name evidence="6" type="ORF">AOCH_007404</name>
</gene>
<dbReference type="SUPFAM" id="SSF51905">
    <property type="entry name" value="FAD/NAD(P)-binding domain"/>
    <property type="match status" value="1"/>
</dbReference>
<dbReference type="Proteomes" id="UP000034947">
    <property type="component" value="Unassembled WGS sequence"/>
</dbReference>
<dbReference type="InterPro" id="IPR002938">
    <property type="entry name" value="FAD-bd"/>
</dbReference>
<sequence length="519" mass="57714">MTPTDVLIVGAGPSGLVMALWLVKQGLAVRIIDKAEVNIATSRALVIHARTLELYRQLDIAEEIVASGHKLTATNIWSEGIHRGRIPIGDAGSGLTPYPFIHILSQDRHEKLLEKRLNSLGVHVERYRELLDFTEHDTHVTARIKVTEEKDLGRTPASNDKIETCEATFIAGCDGAHSAVRHTCGIGFDGAMYSHVFFVADIEGTGPSVNGDAHVTFNHKDFILLFPYDNNSRVRISGAVSEEIAKKETSEIKFEDIDRNAIKTLHLDVGKVNWFTAYRVHHRVAAAFRKGRAFLIGDAAHIHSPVGGQGMNTGIGDAINLAWKLAAVIRGQADLSLLDTYEAERRAFATTLVETTDSGFNVAVSQSYLARFMRTWFIPYVAPWLVKIETLRHRVFERTSQLGLNYRNMALSAGSAGYVQGGDRVPWAPIGDVDNFESLKAISWQVHVYGTARQELDDWCQAKKIPLQVFSWDNKYHSVGLKSDAAYLIRPDSYVAVAEPSGLPQRFDRFFHDIDLRLA</sequence>
<dbReference type="InterPro" id="IPR050641">
    <property type="entry name" value="RIFMO-like"/>
</dbReference>
<dbReference type="Gene3D" id="3.50.50.60">
    <property type="entry name" value="FAD/NAD(P)-binding domain"/>
    <property type="match status" value="1"/>
</dbReference>
<dbReference type="AlphaFoldDB" id="A0A0F8UVF7"/>
<proteinExistence type="predicted"/>
<keyword evidence="4" id="KW-0560">Oxidoreductase</keyword>
<keyword evidence="7" id="KW-1185">Reference proteome</keyword>
<reference evidence="6 7" key="1">
    <citation type="submission" date="2015-02" db="EMBL/GenBank/DDBJ databases">
        <title>Draft Genome Sequences of Two Closely-Related Aflatoxigenic Aspergillus Species Obtained from the Cote d'Ivoire.</title>
        <authorList>
            <person name="Moore G.G."/>
            <person name="Beltz S.B."/>
            <person name="Mack B.M."/>
        </authorList>
    </citation>
    <scope>NUCLEOTIDE SEQUENCE [LARGE SCALE GENOMIC DNA]</scope>
    <source>
        <strain evidence="6 7">SRRC1432</strain>
    </source>
</reference>
<protein>
    <recommendedName>
        <fullName evidence="5">FAD-binding domain-containing protein</fullName>
    </recommendedName>
</protein>